<dbReference type="Pfam" id="PF09864">
    <property type="entry name" value="MliC"/>
    <property type="match status" value="1"/>
</dbReference>
<dbReference type="Proteomes" id="UP000305888">
    <property type="component" value="Chromosome"/>
</dbReference>
<keyword evidence="3" id="KW-0564">Palmitate</keyword>
<evidence type="ECO:0000256" key="1">
    <source>
        <dbReference type="ARBA" id="ARBA00022729"/>
    </source>
</evidence>
<dbReference type="OrthoDB" id="5377981at2"/>
<keyword evidence="2" id="KW-0472">Membrane</keyword>
<dbReference type="EMBL" id="CP040818">
    <property type="protein sequence ID" value="QDL92571.1"/>
    <property type="molecule type" value="Genomic_DNA"/>
</dbReference>
<keyword evidence="7" id="KW-1185">Reference proteome</keyword>
<keyword evidence="4" id="KW-0449">Lipoprotein</keyword>
<evidence type="ECO:0000256" key="2">
    <source>
        <dbReference type="ARBA" id="ARBA00023136"/>
    </source>
</evidence>
<evidence type="ECO:0000313" key="7">
    <source>
        <dbReference type="Proteomes" id="UP000305888"/>
    </source>
</evidence>
<reference evidence="6 7" key="1">
    <citation type="submission" date="2019-06" db="EMBL/GenBank/DDBJ databases">
        <title>Genome sequence of Rhodobacteraceae bacterium D4M1.</title>
        <authorList>
            <person name="Cao J."/>
        </authorList>
    </citation>
    <scope>NUCLEOTIDE SEQUENCE [LARGE SCALE GENOMIC DNA]</scope>
    <source>
        <strain evidence="6 7">D4M1</strain>
    </source>
</reference>
<feature type="domain" description="C-type lysozyme inhibitor" evidence="5">
    <location>
        <begin position="106"/>
        <end position="171"/>
    </location>
</feature>
<protein>
    <recommendedName>
        <fullName evidence="5">C-type lysozyme inhibitor domain-containing protein</fullName>
    </recommendedName>
</protein>
<dbReference type="SUPFAM" id="SSF141488">
    <property type="entry name" value="YdhA-like"/>
    <property type="match status" value="1"/>
</dbReference>
<evidence type="ECO:0000256" key="3">
    <source>
        <dbReference type="ARBA" id="ARBA00023139"/>
    </source>
</evidence>
<keyword evidence="1" id="KW-0732">Signal</keyword>
<organism evidence="6 7">
    <name type="scientific">Paroceanicella profunda</name>
    <dbReference type="NCBI Taxonomy" id="2579971"/>
    <lineage>
        <taxon>Bacteria</taxon>
        <taxon>Pseudomonadati</taxon>
        <taxon>Pseudomonadota</taxon>
        <taxon>Alphaproteobacteria</taxon>
        <taxon>Rhodobacterales</taxon>
        <taxon>Paracoccaceae</taxon>
        <taxon>Paroceanicella</taxon>
    </lineage>
</organism>
<dbReference type="InterPro" id="IPR036328">
    <property type="entry name" value="MliC_sf"/>
</dbReference>
<dbReference type="Gene3D" id="2.40.128.200">
    <property type="match status" value="1"/>
</dbReference>
<evidence type="ECO:0000256" key="4">
    <source>
        <dbReference type="ARBA" id="ARBA00023288"/>
    </source>
</evidence>
<evidence type="ECO:0000259" key="5">
    <source>
        <dbReference type="Pfam" id="PF09864"/>
    </source>
</evidence>
<sequence length="179" mass="19053">MVPHAVFPARVEAPCLPASKPHDTMPAKRLLSRLGVVFSGPFQRPARNLSTQSRAPTTAKGLPRMRDRKAPLASSLVASLLLAACSDGNTPDMSPPKVPATLAMTFACADGVKRHVRFETGPNIAWLRLPDGGEARLEGQRVASGIHYAGSGHDLRGKGDDAIFTAGRGRPVRCRAVRS</sequence>
<name>A0A5B8FHL3_9RHOB</name>
<accession>A0A5B8FHL3</accession>
<dbReference type="AlphaFoldDB" id="A0A5B8FHL3"/>
<proteinExistence type="predicted"/>
<dbReference type="InterPro" id="IPR018660">
    <property type="entry name" value="MliC"/>
</dbReference>
<gene>
    <name evidence="6" type="ORF">FDP22_12720</name>
</gene>
<dbReference type="KEGG" id="ppru:FDP22_12720"/>
<evidence type="ECO:0000313" key="6">
    <source>
        <dbReference type="EMBL" id="QDL92571.1"/>
    </source>
</evidence>